<dbReference type="InterPro" id="IPR036265">
    <property type="entry name" value="HIT-like_sf"/>
</dbReference>
<evidence type="ECO:0000313" key="1">
    <source>
        <dbReference type="EMBL" id="GAA0453962.1"/>
    </source>
</evidence>
<protein>
    <submittedName>
        <fullName evidence="1">Uncharacterized protein</fullName>
    </submittedName>
</protein>
<dbReference type="RefSeq" id="WP_343781686.1">
    <property type="nucleotide sequence ID" value="NZ_BAAACZ010000005.1"/>
</dbReference>
<dbReference type="Gene3D" id="3.30.428.10">
    <property type="entry name" value="HIT-like"/>
    <property type="match status" value="1"/>
</dbReference>
<keyword evidence="2" id="KW-1185">Reference proteome</keyword>
<evidence type="ECO:0000313" key="2">
    <source>
        <dbReference type="Proteomes" id="UP001500740"/>
    </source>
</evidence>
<comment type="caution">
    <text evidence="1">The sequence shown here is derived from an EMBL/GenBank/DDBJ whole genome shotgun (WGS) entry which is preliminary data.</text>
</comment>
<proteinExistence type="predicted"/>
<accession>A0ABP3JK39</accession>
<sequence>MSSDVCSMHELNGTQQVEKVYETQNVLAYYHIEPKSDIHIIAFLKTSTPPPFEPQIMSEMIGVIKIISIHVEKEFGDCRVVTHLKKLNQSKYIQWHIISGQ</sequence>
<dbReference type="EMBL" id="BAAACZ010000005">
    <property type="protein sequence ID" value="GAA0453962.1"/>
    <property type="molecule type" value="Genomic_DNA"/>
</dbReference>
<gene>
    <name evidence="1" type="ORF">GCM10008935_05960</name>
</gene>
<dbReference type="Proteomes" id="UP001500740">
    <property type="component" value="Unassembled WGS sequence"/>
</dbReference>
<name>A0ABP3JK39_9BACI</name>
<reference evidence="2" key="1">
    <citation type="journal article" date="2019" name="Int. J. Syst. Evol. Microbiol.">
        <title>The Global Catalogue of Microorganisms (GCM) 10K type strain sequencing project: providing services to taxonomists for standard genome sequencing and annotation.</title>
        <authorList>
            <consortium name="The Broad Institute Genomics Platform"/>
            <consortium name="The Broad Institute Genome Sequencing Center for Infectious Disease"/>
            <person name="Wu L."/>
            <person name="Ma J."/>
        </authorList>
    </citation>
    <scope>NUCLEOTIDE SEQUENCE [LARGE SCALE GENOMIC DNA]</scope>
    <source>
        <strain evidence="2">JCM 14193</strain>
    </source>
</reference>
<organism evidence="1 2">
    <name type="scientific">Alkalibacillus silvisoli</name>
    <dbReference type="NCBI Taxonomy" id="392823"/>
    <lineage>
        <taxon>Bacteria</taxon>
        <taxon>Bacillati</taxon>
        <taxon>Bacillota</taxon>
        <taxon>Bacilli</taxon>
        <taxon>Bacillales</taxon>
        <taxon>Bacillaceae</taxon>
        <taxon>Alkalibacillus</taxon>
    </lineage>
</organism>